<feature type="transmembrane region" description="Helical" evidence="1">
    <location>
        <begin position="7"/>
        <end position="34"/>
    </location>
</feature>
<accession>A0A0E9PA18</accession>
<dbReference type="EMBL" id="GBXM01107243">
    <property type="protein sequence ID" value="JAH01334.1"/>
    <property type="molecule type" value="Transcribed_RNA"/>
</dbReference>
<keyword evidence="1" id="KW-0472">Membrane</keyword>
<name>A0A0E9PA18_ANGAN</name>
<sequence>MTRMMLLLLYVVTFIIIILHIIYMYALAIITFAFHASKAT</sequence>
<reference evidence="2" key="2">
    <citation type="journal article" date="2015" name="Fish Shellfish Immunol.">
        <title>Early steps in the European eel (Anguilla anguilla)-Vibrio vulnificus interaction in the gills: Role of the RtxA13 toxin.</title>
        <authorList>
            <person name="Callol A."/>
            <person name="Pajuelo D."/>
            <person name="Ebbesson L."/>
            <person name="Teles M."/>
            <person name="MacKenzie S."/>
            <person name="Amaro C."/>
        </authorList>
    </citation>
    <scope>NUCLEOTIDE SEQUENCE</scope>
</reference>
<keyword evidence="1" id="KW-0812">Transmembrane</keyword>
<evidence type="ECO:0000256" key="1">
    <source>
        <dbReference type="SAM" id="Phobius"/>
    </source>
</evidence>
<proteinExistence type="predicted"/>
<organism evidence="2">
    <name type="scientific">Anguilla anguilla</name>
    <name type="common">European freshwater eel</name>
    <name type="synonym">Muraena anguilla</name>
    <dbReference type="NCBI Taxonomy" id="7936"/>
    <lineage>
        <taxon>Eukaryota</taxon>
        <taxon>Metazoa</taxon>
        <taxon>Chordata</taxon>
        <taxon>Craniata</taxon>
        <taxon>Vertebrata</taxon>
        <taxon>Euteleostomi</taxon>
        <taxon>Actinopterygii</taxon>
        <taxon>Neopterygii</taxon>
        <taxon>Teleostei</taxon>
        <taxon>Anguilliformes</taxon>
        <taxon>Anguillidae</taxon>
        <taxon>Anguilla</taxon>
    </lineage>
</organism>
<keyword evidence="1" id="KW-1133">Transmembrane helix</keyword>
<protein>
    <submittedName>
        <fullName evidence="2">Uncharacterized protein</fullName>
    </submittedName>
</protein>
<reference evidence="2" key="1">
    <citation type="submission" date="2014-11" db="EMBL/GenBank/DDBJ databases">
        <authorList>
            <person name="Amaro Gonzalez C."/>
        </authorList>
    </citation>
    <scope>NUCLEOTIDE SEQUENCE</scope>
</reference>
<dbReference type="AlphaFoldDB" id="A0A0E9PA18"/>
<evidence type="ECO:0000313" key="2">
    <source>
        <dbReference type="EMBL" id="JAH01334.1"/>
    </source>
</evidence>